<dbReference type="NCBIfam" id="TIGR02595">
    <property type="entry name" value="PEP_CTERM"/>
    <property type="match status" value="1"/>
</dbReference>
<dbReference type="HOGENOM" id="CLU_1359005_0_0_4"/>
<organism evidence="3 4">
    <name type="scientific">Leptothrix cholodnii (strain ATCC 51168 / LMG 8142 / SP-6)</name>
    <name type="common">Leptothrix discophora (strain SP-6)</name>
    <dbReference type="NCBI Taxonomy" id="395495"/>
    <lineage>
        <taxon>Bacteria</taxon>
        <taxon>Pseudomonadati</taxon>
        <taxon>Pseudomonadota</taxon>
        <taxon>Betaproteobacteria</taxon>
        <taxon>Burkholderiales</taxon>
        <taxon>Sphaerotilaceae</taxon>
        <taxon>Leptothrix</taxon>
    </lineage>
</organism>
<name>B1Y470_LEPCP</name>
<gene>
    <name evidence="3" type="ordered locus">Lcho_2327</name>
</gene>
<evidence type="ECO:0000256" key="1">
    <source>
        <dbReference type="SAM" id="SignalP"/>
    </source>
</evidence>
<dbReference type="AlphaFoldDB" id="B1Y470"/>
<reference evidence="3 4" key="1">
    <citation type="submission" date="2008-03" db="EMBL/GenBank/DDBJ databases">
        <title>Complete sequence of Leptothrix cholodnii SP-6.</title>
        <authorList>
            <consortium name="US DOE Joint Genome Institute"/>
            <person name="Copeland A."/>
            <person name="Lucas S."/>
            <person name="Lapidus A."/>
            <person name="Glavina del Rio T."/>
            <person name="Dalin E."/>
            <person name="Tice H."/>
            <person name="Bruce D."/>
            <person name="Goodwin L."/>
            <person name="Pitluck S."/>
            <person name="Chertkov O."/>
            <person name="Brettin T."/>
            <person name="Detter J.C."/>
            <person name="Han C."/>
            <person name="Kuske C.R."/>
            <person name="Schmutz J."/>
            <person name="Larimer F."/>
            <person name="Land M."/>
            <person name="Hauser L."/>
            <person name="Kyrpides N."/>
            <person name="Lykidis A."/>
            <person name="Emerson D."/>
            <person name="Richardson P."/>
        </authorList>
    </citation>
    <scope>NUCLEOTIDE SEQUENCE [LARGE SCALE GENOMIC DNA]</scope>
    <source>
        <strain evidence="4">ATCC 51168 / LMG 8142 / SP-6</strain>
    </source>
</reference>
<feature type="domain" description="Ice-binding protein C-terminal" evidence="2">
    <location>
        <begin position="176"/>
        <end position="200"/>
    </location>
</feature>
<dbReference type="EMBL" id="CP001013">
    <property type="protein sequence ID" value="ACB34592.1"/>
    <property type="molecule type" value="Genomic_DNA"/>
</dbReference>
<dbReference type="Proteomes" id="UP000001693">
    <property type="component" value="Chromosome"/>
</dbReference>
<dbReference type="InterPro" id="IPR013424">
    <property type="entry name" value="Ice-binding_C"/>
</dbReference>
<sequence length="206" mass="21114" precursor="true">MAAIATTALSAAGAAQAQTTLTEDFNHGVSLVGGAYRGNNTVSGWLSTGTADAVSVGGANSANADNFISLANGGALTYGFALSGTSDLDLSFWYTRSSSDNSFIASVTLTGQTPIVLLRDGTHSGNPGADQNKTAQYGTTFSGLAAGDYSLTFNYTGTARGNSVFQFDDVAMTISAVPEPQPYALLLAGLGAVGFMARRRRRTDPT</sequence>
<evidence type="ECO:0000259" key="2">
    <source>
        <dbReference type="Pfam" id="PF07589"/>
    </source>
</evidence>
<protein>
    <recommendedName>
        <fullName evidence="2">Ice-binding protein C-terminal domain-containing protein</fullName>
    </recommendedName>
</protein>
<dbReference type="KEGG" id="lch:Lcho_2327"/>
<keyword evidence="4" id="KW-1185">Reference proteome</keyword>
<keyword evidence="1" id="KW-0732">Signal</keyword>
<accession>B1Y470</accession>
<feature type="signal peptide" evidence="1">
    <location>
        <begin position="1"/>
        <end position="17"/>
    </location>
</feature>
<dbReference type="Pfam" id="PF07589">
    <property type="entry name" value="PEP-CTERM"/>
    <property type="match status" value="1"/>
</dbReference>
<proteinExistence type="predicted"/>
<evidence type="ECO:0000313" key="4">
    <source>
        <dbReference type="Proteomes" id="UP000001693"/>
    </source>
</evidence>
<evidence type="ECO:0000313" key="3">
    <source>
        <dbReference type="EMBL" id="ACB34592.1"/>
    </source>
</evidence>
<feature type="chain" id="PRO_5002773320" description="Ice-binding protein C-terminal domain-containing protein" evidence="1">
    <location>
        <begin position="18"/>
        <end position="206"/>
    </location>
</feature>